<dbReference type="PANTHER" id="PTHR45947">
    <property type="entry name" value="SULFOQUINOVOSYL TRANSFERASE SQD2"/>
    <property type="match status" value="1"/>
</dbReference>
<comment type="caution">
    <text evidence="4">The sequence shown here is derived from an EMBL/GenBank/DDBJ whole genome shotgun (WGS) entry which is preliminary data.</text>
</comment>
<dbReference type="Pfam" id="PF00534">
    <property type="entry name" value="Glycos_transf_1"/>
    <property type="match status" value="1"/>
</dbReference>
<feature type="transmembrane region" description="Helical" evidence="1">
    <location>
        <begin position="72"/>
        <end position="89"/>
    </location>
</feature>
<dbReference type="Proteomes" id="UP000704176">
    <property type="component" value="Unassembled WGS sequence"/>
</dbReference>
<keyword evidence="1" id="KW-1133">Transmembrane helix</keyword>
<evidence type="ECO:0000313" key="5">
    <source>
        <dbReference type="Proteomes" id="UP000704176"/>
    </source>
</evidence>
<protein>
    <submittedName>
        <fullName evidence="4">Glycosyltransferase family 4 protein</fullName>
    </submittedName>
</protein>
<organism evidence="4 5">
    <name type="scientific">Microvirga puerhi</name>
    <dbReference type="NCBI Taxonomy" id="2876078"/>
    <lineage>
        <taxon>Bacteria</taxon>
        <taxon>Pseudomonadati</taxon>
        <taxon>Pseudomonadota</taxon>
        <taxon>Alphaproteobacteria</taxon>
        <taxon>Hyphomicrobiales</taxon>
        <taxon>Methylobacteriaceae</taxon>
        <taxon>Microvirga</taxon>
    </lineage>
</organism>
<dbReference type="Pfam" id="PF13439">
    <property type="entry name" value="Glyco_transf_4"/>
    <property type="match status" value="1"/>
</dbReference>
<dbReference type="InterPro" id="IPR050194">
    <property type="entry name" value="Glycosyltransferase_grp1"/>
</dbReference>
<feature type="domain" description="Glycosyltransferase subfamily 4-like N-terminal" evidence="3">
    <location>
        <begin position="15"/>
        <end position="189"/>
    </location>
</feature>
<name>A0ABS7VL38_9HYPH</name>
<dbReference type="InterPro" id="IPR001296">
    <property type="entry name" value="Glyco_trans_1"/>
</dbReference>
<evidence type="ECO:0000259" key="2">
    <source>
        <dbReference type="Pfam" id="PF00534"/>
    </source>
</evidence>
<dbReference type="PANTHER" id="PTHR45947:SF3">
    <property type="entry name" value="SULFOQUINOVOSYL TRANSFERASE SQD2"/>
    <property type="match status" value="1"/>
</dbReference>
<reference evidence="4 5" key="1">
    <citation type="submission" date="2021-09" db="EMBL/GenBank/DDBJ databases">
        <title>The complete genome sequence of a new microorganism.</title>
        <authorList>
            <person name="Zi Z."/>
        </authorList>
    </citation>
    <scope>NUCLEOTIDE SEQUENCE [LARGE SCALE GENOMIC DNA]</scope>
    <source>
        <strain evidence="4 5">WGZ8</strain>
    </source>
</reference>
<evidence type="ECO:0000259" key="3">
    <source>
        <dbReference type="Pfam" id="PF13439"/>
    </source>
</evidence>
<dbReference type="CDD" id="cd03801">
    <property type="entry name" value="GT4_PimA-like"/>
    <property type="match status" value="1"/>
</dbReference>
<evidence type="ECO:0000256" key="1">
    <source>
        <dbReference type="SAM" id="Phobius"/>
    </source>
</evidence>
<dbReference type="SUPFAM" id="SSF53756">
    <property type="entry name" value="UDP-Glycosyltransferase/glycogen phosphorylase"/>
    <property type="match status" value="1"/>
</dbReference>
<dbReference type="EMBL" id="JAIRBM010000005">
    <property type="protein sequence ID" value="MBZ6076251.1"/>
    <property type="molecule type" value="Genomic_DNA"/>
</dbReference>
<feature type="transmembrane region" description="Helical" evidence="1">
    <location>
        <begin position="95"/>
        <end position="116"/>
    </location>
</feature>
<dbReference type="Gene3D" id="3.40.50.2000">
    <property type="entry name" value="Glycogen Phosphorylase B"/>
    <property type="match status" value="2"/>
</dbReference>
<evidence type="ECO:0000313" key="4">
    <source>
        <dbReference type="EMBL" id="MBZ6076251.1"/>
    </source>
</evidence>
<dbReference type="InterPro" id="IPR028098">
    <property type="entry name" value="Glyco_trans_4-like_N"/>
</dbReference>
<keyword evidence="1" id="KW-0812">Transmembrane</keyword>
<gene>
    <name evidence="4" type="ORF">K9B37_08110</name>
</gene>
<keyword evidence="5" id="KW-1185">Reference proteome</keyword>
<proteinExistence type="predicted"/>
<feature type="domain" description="Glycosyl transferase family 1" evidence="2">
    <location>
        <begin position="203"/>
        <end position="353"/>
    </location>
</feature>
<keyword evidence="1" id="KW-0472">Membrane</keyword>
<accession>A0ABS7VL38</accession>
<sequence>MRIVIVNYELPPLGGGAGNATANIAREMAALGHDVTVLTSRFPGLQNNELVNGYRVRRIWTIRRRVDRCTPFEMIVFMASAMLAISTFIRRKRPSVIIAFFGIPSGPVAWVAKALYGIPYIISLRGGDVPGYQPYDLNTYHKLLRPLIVWFWLRAAAVVANSQGLRELAQQSASELPISVIPNGVDGERFRPDRRGDARARLRLLFVGRLQHQKGIDVLLRAMTQVASPDMELLVVGDGPERNMLKAMAREFAIQDNVMFHGWADRSELPILYQSADIFVLPSRDEGMPNVLLEAMASGLPAIATRISGSEELVVDGETGFLVPPDDANTLANAISLLSADSSLRENLGRNARVRVEREFNWRAVAEAYLDLVERWPSHPQAPNRNIDAV</sequence>
<dbReference type="RefSeq" id="WP_224312582.1">
    <property type="nucleotide sequence ID" value="NZ_JAIRBM010000005.1"/>
</dbReference>